<dbReference type="PANTHER" id="PTHR48043">
    <property type="entry name" value="EG:EG0003.4 PROTEIN-RELATED"/>
    <property type="match status" value="1"/>
</dbReference>
<dbReference type="InterPro" id="IPR002213">
    <property type="entry name" value="UDP_glucos_trans"/>
</dbReference>
<dbReference type="Gene3D" id="3.40.50.2000">
    <property type="entry name" value="Glycogen Phosphorylase B"/>
    <property type="match status" value="2"/>
</dbReference>
<dbReference type="CDD" id="cd03784">
    <property type="entry name" value="GT1_Gtf-like"/>
    <property type="match status" value="1"/>
</dbReference>
<dbReference type="GO" id="GO:0008194">
    <property type="term" value="F:UDP-glycosyltransferase activity"/>
    <property type="evidence" value="ECO:0007669"/>
    <property type="project" value="InterPro"/>
</dbReference>
<dbReference type="AlphaFoldDB" id="A0A0M8MED8"/>
<comment type="caution">
    <text evidence="3">The sequence shown here is derived from an EMBL/GenBank/DDBJ whole genome shotgun (WGS) entry which is preliminary data.</text>
</comment>
<name>A0A0M8MED8_9MICO</name>
<keyword evidence="4" id="KW-1185">Reference proteome</keyword>
<keyword evidence="1" id="KW-0328">Glycosyltransferase</keyword>
<dbReference type="Pfam" id="PF00201">
    <property type="entry name" value="UDPGT"/>
    <property type="match status" value="1"/>
</dbReference>
<dbReference type="EMBL" id="LAVO01000007">
    <property type="protein sequence ID" value="KOS10766.1"/>
    <property type="molecule type" value="Genomic_DNA"/>
</dbReference>
<organism evidence="3 4">
    <name type="scientific">Microbacterium aurantiacum</name>
    <dbReference type="NCBI Taxonomy" id="162393"/>
    <lineage>
        <taxon>Bacteria</taxon>
        <taxon>Bacillati</taxon>
        <taxon>Actinomycetota</taxon>
        <taxon>Actinomycetes</taxon>
        <taxon>Micrococcales</taxon>
        <taxon>Microbacteriaceae</taxon>
        <taxon>Microbacterium</taxon>
    </lineage>
</organism>
<sequence>MTLLVISPDYASHLLPLATLATAWTDAAENVVVATGPATEPLVHRFGFRRVDLPLGRGANAGVIRAEDQVAEEADSLAGFFAATRRGMVETLTYQARERLTDLMWDPVGRAQATLRVVEQVAPSAILVDHLAFGARLALHTAGIPYADVVLGHPTALPVGDEVYGYPPSWPSALSADAGSLEALRAICDEVSSRFTAQWNTAAAELDPGATPVADAFRLHGETVLYNYPAELAEGDGRVLPPHVFLGSAQRVEPRDDEVESWLVTDEPFVYVSLGSFLSVRDDVLSRLAEALRALHSATGIRAAIASGSTPIERLGPIPESWLVREYLPQVRLLSRARAAVTHGGNNSVTEAVGQGVPLLVLPMSTDQFAGAAALERTGLGVAADPNAAGPDELRVALETLCAEDFAGRAPLAAIAEGQRRAPGPRRAFEAVTGTTR</sequence>
<evidence type="ECO:0000256" key="2">
    <source>
        <dbReference type="ARBA" id="ARBA00022679"/>
    </source>
</evidence>
<reference evidence="3" key="1">
    <citation type="submission" date="2015-04" db="EMBL/GenBank/DDBJ databases">
        <title>Complete genome sequence of Microbacterium chocolatum SIT 101, a bacterium enantioselectively hydrolyzing mesomeric diesters.</title>
        <authorList>
            <person name="Li X."/>
            <person name="Xu Y."/>
        </authorList>
    </citation>
    <scope>NUCLEOTIDE SEQUENCE [LARGE SCALE GENOMIC DNA]</scope>
    <source>
        <strain evidence="3">SIT 101</strain>
    </source>
</reference>
<dbReference type="PANTHER" id="PTHR48043:SF145">
    <property type="entry name" value="FI06409P-RELATED"/>
    <property type="match status" value="1"/>
</dbReference>
<keyword evidence="2" id="KW-0808">Transferase</keyword>
<dbReference type="OrthoDB" id="764352at2"/>
<evidence type="ECO:0000256" key="1">
    <source>
        <dbReference type="ARBA" id="ARBA00022676"/>
    </source>
</evidence>
<dbReference type="KEGG" id="mcw:A8L33_14085"/>
<dbReference type="SUPFAM" id="SSF53756">
    <property type="entry name" value="UDP-Glycosyltransferase/glycogen phosphorylase"/>
    <property type="match status" value="1"/>
</dbReference>
<proteinExistence type="predicted"/>
<dbReference type="InterPro" id="IPR050271">
    <property type="entry name" value="UDP-glycosyltransferase"/>
</dbReference>
<evidence type="ECO:0000313" key="3">
    <source>
        <dbReference type="EMBL" id="KOS10766.1"/>
    </source>
</evidence>
<evidence type="ECO:0000313" key="4">
    <source>
        <dbReference type="Proteomes" id="UP000037737"/>
    </source>
</evidence>
<gene>
    <name evidence="3" type="ORF">XI38_08070</name>
</gene>
<protein>
    <submittedName>
        <fullName evidence="3">Glycosyltransferase</fullName>
    </submittedName>
</protein>
<dbReference type="Proteomes" id="UP000037737">
    <property type="component" value="Unassembled WGS sequence"/>
</dbReference>
<dbReference type="PATRIC" id="fig|84292.3.peg.1649"/>
<accession>A0A0M8MED8</accession>